<dbReference type="EMBL" id="JAFCMP010000357">
    <property type="protein sequence ID" value="KAG5180836.1"/>
    <property type="molecule type" value="Genomic_DNA"/>
</dbReference>
<dbReference type="SMART" id="SM00633">
    <property type="entry name" value="Glyco_10"/>
    <property type="match status" value="1"/>
</dbReference>
<keyword evidence="6 12" id="KW-0378">Hydrolase</keyword>
<gene>
    <name evidence="12" type="ORF">JKP88DRAFT_200236</name>
</gene>
<dbReference type="PROSITE" id="PS51760">
    <property type="entry name" value="GH10_2"/>
    <property type="match status" value="1"/>
</dbReference>
<dbReference type="Pfam" id="PF00331">
    <property type="entry name" value="Glyco_hydro_10"/>
    <property type="match status" value="1"/>
</dbReference>
<evidence type="ECO:0000256" key="5">
    <source>
        <dbReference type="ARBA" id="ARBA00022729"/>
    </source>
</evidence>
<feature type="domain" description="GH10" evidence="11">
    <location>
        <begin position="4"/>
        <end position="331"/>
    </location>
</feature>
<keyword evidence="9" id="KW-0624">Polysaccharide degradation</keyword>
<sequence length="363" mass="39788">MAEAGTLRALADARARPVHVGAAVWPDHIYNEPDTYGTILPREFNSITLEAHHKWDHLLVDQRTAAVYNWEIADRTVEYAEQHRMAVKGHTLCWPEHLPEFAKALSKAKLREALLDHINQTMRHYLGRVASWDVVNESFASNGSGRPTNSALATHFGDEYVKDAFVAAHQADPNCKLLYNDCTIMAAGFRKSEAVYRMVEGLVKSGTPINGIGFQGHIDAAGGGEWGPPKPAALRTNIRRYKKLGLSCNISEMDVRCSGVIGNEAVRDKAAAAVYSTVLSTCLAEPNFDGVTFWGFTDKHSWINGFFGPDRPLLYDDNYRPKAQYDAVANALSGGEGQAASASGSSSVKGRLTQLGKKLMPKK</sequence>
<dbReference type="GO" id="GO:0031176">
    <property type="term" value="F:endo-1,4-beta-xylanase activity"/>
    <property type="evidence" value="ECO:0007669"/>
    <property type="project" value="UniProtKB-EC"/>
</dbReference>
<keyword evidence="13" id="KW-1185">Reference proteome</keyword>
<keyword evidence="4 12" id="KW-0858">Xylan degradation</keyword>
<dbReference type="InterPro" id="IPR001000">
    <property type="entry name" value="GH10_dom"/>
</dbReference>
<evidence type="ECO:0000313" key="13">
    <source>
        <dbReference type="Proteomes" id="UP000664859"/>
    </source>
</evidence>
<dbReference type="GO" id="GO:0045493">
    <property type="term" value="P:xylan catabolic process"/>
    <property type="evidence" value="ECO:0007669"/>
    <property type="project" value="UniProtKB-KW"/>
</dbReference>
<dbReference type="OrthoDB" id="3055998at2759"/>
<evidence type="ECO:0000256" key="1">
    <source>
        <dbReference type="ARBA" id="ARBA00000681"/>
    </source>
</evidence>
<dbReference type="InterPro" id="IPR044846">
    <property type="entry name" value="GH10"/>
</dbReference>
<dbReference type="Proteomes" id="UP000664859">
    <property type="component" value="Unassembled WGS sequence"/>
</dbReference>
<dbReference type="EC" id="3.2.1.8" evidence="3"/>
<evidence type="ECO:0000256" key="10">
    <source>
        <dbReference type="SAM" id="MobiDB-lite"/>
    </source>
</evidence>
<evidence type="ECO:0000256" key="7">
    <source>
        <dbReference type="ARBA" id="ARBA00023277"/>
    </source>
</evidence>
<keyword evidence="7" id="KW-0119">Carbohydrate metabolism</keyword>
<protein>
    <recommendedName>
        <fullName evidence="3">endo-1,4-beta-xylanase</fullName>
        <ecNumber evidence="3">3.2.1.8</ecNumber>
    </recommendedName>
</protein>
<comment type="similarity">
    <text evidence="2">Belongs to the glycosyl hydrolase 10 (cellulase F) family.</text>
</comment>
<dbReference type="InterPro" id="IPR017853">
    <property type="entry name" value="GH"/>
</dbReference>
<dbReference type="AlphaFoldDB" id="A0A836CEC3"/>
<evidence type="ECO:0000256" key="9">
    <source>
        <dbReference type="ARBA" id="ARBA00023326"/>
    </source>
</evidence>
<comment type="caution">
    <text evidence="12">The sequence shown here is derived from an EMBL/GenBank/DDBJ whole genome shotgun (WGS) entry which is preliminary data.</text>
</comment>
<dbReference type="PANTHER" id="PTHR31490:SF88">
    <property type="entry name" value="BETA-XYLANASE"/>
    <property type="match status" value="1"/>
</dbReference>
<dbReference type="SUPFAM" id="SSF51445">
    <property type="entry name" value="(Trans)glycosidases"/>
    <property type="match status" value="1"/>
</dbReference>
<evidence type="ECO:0000256" key="6">
    <source>
        <dbReference type="ARBA" id="ARBA00022801"/>
    </source>
</evidence>
<evidence type="ECO:0000256" key="4">
    <source>
        <dbReference type="ARBA" id="ARBA00022651"/>
    </source>
</evidence>
<accession>A0A836CEC3</accession>
<evidence type="ECO:0000313" key="12">
    <source>
        <dbReference type="EMBL" id="KAG5180836.1"/>
    </source>
</evidence>
<keyword evidence="5" id="KW-0732">Signal</keyword>
<feature type="region of interest" description="Disordered" evidence="10">
    <location>
        <begin position="335"/>
        <end position="363"/>
    </location>
</feature>
<reference evidence="12" key="1">
    <citation type="submission" date="2021-02" db="EMBL/GenBank/DDBJ databases">
        <title>First Annotated Genome of the Yellow-green Alga Tribonema minus.</title>
        <authorList>
            <person name="Mahan K.M."/>
        </authorList>
    </citation>
    <scope>NUCLEOTIDE SEQUENCE</scope>
    <source>
        <strain evidence="12">UTEX B ZZ1240</strain>
    </source>
</reference>
<comment type="catalytic activity">
    <reaction evidence="1">
        <text>Endohydrolysis of (1-&gt;4)-beta-D-xylosidic linkages in xylans.</text>
        <dbReference type="EC" id="3.2.1.8"/>
    </reaction>
</comment>
<dbReference type="PRINTS" id="PR00134">
    <property type="entry name" value="GLHYDRLASE10"/>
</dbReference>
<dbReference type="PANTHER" id="PTHR31490">
    <property type="entry name" value="GLYCOSYL HYDROLASE"/>
    <property type="match status" value="1"/>
</dbReference>
<evidence type="ECO:0000256" key="3">
    <source>
        <dbReference type="ARBA" id="ARBA00012590"/>
    </source>
</evidence>
<name>A0A836CEC3_9STRA</name>
<evidence type="ECO:0000256" key="2">
    <source>
        <dbReference type="ARBA" id="ARBA00007495"/>
    </source>
</evidence>
<organism evidence="12 13">
    <name type="scientific">Tribonema minus</name>
    <dbReference type="NCBI Taxonomy" id="303371"/>
    <lineage>
        <taxon>Eukaryota</taxon>
        <taxon>Sar</taxon>
        <taxon>Stramenopiles</taxon>
        <taxon>Ochrophyta</taxon>
        <taxon>PX clade</taxon>
        <taxon>Xanthophyceae</taxon>
        <taxon>Tribonematales</taxon>
        <taxon>Tribonemataceae</taxon>
        <taxon>Tribonema</taxon>
    </lineage>
</organism>
<keyword evidence="8 12" id="KW-0326">Glycosidase</keyword>
<proteinExistence type="inferred from homology"/>
<evidence type="ECO:0000259" key="11">
    <source>
        <dbReference type="PROSITE" id="PS51760"/>
    </source>
</evidence>
<evidence type="ECO:0000256" key="8">
    <source>
        <dbReference type="ARBA" id="ARBA00023295"/>
    </source>
</evidence>
<dbReference type="Gene3D" id="3.20.20.80">
    <property type="entry name" value="Glycosidases"/>
    <property type="match status" value="1"/>
</dbReference>
<feature type="compositionally biased region" description="Low complexity" evidence="10">
    <location>
        <begin position="338"/>
        <end position="347"/>
    </location>
</feature>